<dbReference type="PANTHER" id="PTHR36587:SF2">
    <property type="entry name" value="EXPRESSION SITE-ASSOCIATED GENE 3 (ESAG3)-LIKE PROTEIN"/>
    <property type="match status" value="1"/>
</dbReference>
<evidence type="ECO:0000256" key="1">
    <source>
        <dbReference type="SAM" id="MobiDB-lite"/>
    </source>
</evidence>
<keyword evidence="3" id="KW-1185">Reference proteome</keyword>
<accession>A0ABQ0CI83</accession>
<feature type="compositionally biased region" description="Basic and acidic residues" evidence="1">
    <location>
        <begin position="255"/>
        <end position="265"/>
    </location>
</feature>
<proteinExistence type="predicted"/>
<evidence type="ECO:0000313" key="3">
    <source>
        <dbReference type="Proteomes" id="UP001562357"/>
    </source>
</evidence>
<reference evidence="3" key="1">
    <citation type="submission" date="2024-06" db="EMBL/GenBank/DDBJ databases">
        <title>Draft Genome Sequences of Epichloe bromicola Strains Isolated from Elymus ciliaris.</title>
        <authorList>
            <consortium name="Epichloe bromicola genome sequencing consortium"/>
            <person name="Miura A."/>
            <person name="Imano S."/>
            <person name="Ashida A."/>
            <person name="Sato I."/>
            <person name="Chiba S."/>
            <person name="Tanaka A."/>
            <person name="Camagna M."/>
            <person name="Takemoto D."/>
        </authorList>
    </citation>
    <scope>NUCLEOTIDE SEQUENCE [LARGE SCALE GENOMIC DNA]</scope>
    <source>
        <strain evidence="3">DP</strain>
    </source>
</reference>
<dbReference type="EMBL" id="BAAFGZ010000035">
    <property type="protein sequence ID" value="GAB0133154.1"/>
    <property type="molecule type" value="Genomic_DNA"/>
</dbReference>
<evidence type="ECO:0000313" key="2">
    <source>
        <dbReference type="EMBL" id="GAB0133154.1"/>
    </source>
</evidence>
<dbReference type="PANTHER" id="PTHR36587">
    <property type="entry name" value="EXPRESSION SITE-ASSOCIATED GENE 3 (ESAG3)-LIKE PROTEIN"/>
    <property type="match status" value="1"/>
</dbReference>
<name>A0ABQ0CI83_9HYPO</name>
<dbReference type="CDD" id="cd22997">
    <property type="entry name" value="GT_LH"/>
    <property type="match status" value="1"/>
</dbReference>
<dbReference type="Proteomes" id="UP001562357">
    <property type="component" value="Unassembled WGS sequence"/>
</dbReference>
<feature type="compositionally biased region" description="Low complexity" evidence="1">
    <location>
        <begin position="25"/>
        <end position="35"/>
    </location>
</feature>
<organism evidence="2 3">
    <name type="scientific">Epichloe bromicola</name>
    <dbReference type="NCBI Taxonomy" id="79588"/>
    <lineage>
        <taxon>Eukaryota</taxon>
        <taxon>Fungi</taxon>
        <taxon>Dikarya</taxon>
        <taxon>Ascomycota</taxon>
        <taxon>Pezizomycotina</taxon>
        <taxon>Sordariomycetes</taxon>
        <taxon>Hypocreomycetidae</taxon>
        <taxon>Hypocreales</taxon>
        <taxon>Clavicipitaceae</taxon>
        <taxon>Epichloe</taxon>
    </lineage>
</organism>
<feature type="region of interest" description="Disordered" evidence="1">
    <location>
        <begin position="14"/>
        <end position="36"/>
    </location>
</feature>
<comment type="caution">
    <text evidence="2">The sequence shown here is derived from an EMBL/GenBank/DDBJ whole genome shotgun (WGS) entry which is preliminary data.</text>
</comment>
<feature type="compositionally biased region" description="Basic and acidic residues" evidence="1">
    <location>
        <begin position="14"/>
        <end position="24"/>
    </location>
</feature>
<evidence type="ECO:0008006" key="4">
    <source>
        <dbReference type="Google" id="ProtNLM"/>
    </source>
</evidence>
<protein>
    <recommendedName>
        <fullName evidence="4">Glycosyltransferase family 25 protein</fullName>
    </recommendedName>
</protein>
<sequence>MRFMFGRSRGEYRPLPRYENHDIPSDASSDASSDSRCSKSARRTKCIIGGTALLLGTVLAARYLVPCSESSGYVTDDAPPSDNVLTAQQLQALQTGNHSISAGGDRRLRVFMSADSPHINLCKSAMSAVALGYPAPTPLNWGGGFHPKEWHLARSHIAKLESLLSVIEDLLARAEGEDSDAHDHDLAVLVDAHDVWFQLPPSVLIQRYHQLNREADKRVRRRWEDAQGFATDFPIQAPKQSIIVTAAKDCHCTTDSGSDPHDSHWPDSTMPSDMCGRGTDKVSSTPSYPAREFDKIRPRCVNNAMVIGTMASLRDALVREKAKAETIAHRGTQLWRNQPLFGEVIGDQETWREWVRKLGSTWNGTTSENLLSKLPRDVREIAKASMHGERFEYGIGLEDSFGTISPTCSAEDRGDFVRINDVQAVQEASVKAGVPYEEVRIRGVPGELLQKTVGPKHLEAVEWGNVPLYSDFYLGVTPVVIHHDAYPDGPKKKTRLVDWWSKMWFHAQLRNLVAHAMLPISARSIIRPLARLTLQAQTGEREIRYWAPKSHVHNRMVKIFQPSPIDATSGGSYIPMAWEGICQSGTKTPWHQEIFGDAKGPWQM</sequence>
<feature type="region of interest" description="Disordered" evidence="1">
    <location>
        <begin position="255"/>
        <end position="289"/>
    </location>
</feature>
<gene>
    <name evidence="2" type="primary">g1569</name>
    <name evidence="2" type="ORF">EsDP_00001569</name>
</gene>